<feature type="compositionally biased region" description="Basic and acidic residues" evidence="1">
    <location>
        <begin position="373"/>
        <end position="383"/>
    </location>
</feature>
<feature type="compositionally biased region" description="Acidic residues" evidence="1">
    <location>
        <begin position="525"/>
        <end position="536"/>
    </location>
</feature>
<feature type="compositionally biased region" description="Low complexity" evidence="1">
    <location>
        <begin position="340"/>
        <end position="363"/>
    </location>
</feature>
<gene>
    <name evidence="2" type="primary">SLA1_2</name>
    <name evidence="2" type="ORF">g.101833</name>
</gene>
<dbReference type="AlphaFoldDB" id="A0A1D1YTW8"/>
<evidence type="ECO:0000313" key="2">
    <source>
        <dbReference type="EMBL" id="JAT58049.1"/>
    </source>
</evidence>
<feature type="region of interest" description="Disordered" evidence="1">
    <location>
        <begin position="280"/>
        <end position="503"/>
    </location>
</feature>
<feature type="region of interest" description="Disordered" evidence="1">
    <location>
        <begin position="523"/>
        <end position="558"/>
    </location>
</feature>
<organism evidence="2">
    <name type="scientific">Anthurium amnicola</name>
    <dbReference type="NCBI Taxonomy" id="1678845"/>
    <lineage>
        <taxon>Eukaryota</taxon>
        <taxon>Viridiplantae</taxon>
        <taxon>Streptophyta</taxon>
        <taxon>Embryophyta</taxon>
        <taxon>Tracheophyta</taxon>
        <taxon>Spermatophyta</taxon>
        <taxon>Magnoliopsida</taxon>
        <taxon>Liliopsida</taxon>
        <taxon>Araceae</taxon>
        <taxon>Pothoideae</taxon>
        <taxon>Potheae</taxon>
        <taxon>Anthurium</taxon>
    </lineage>
</organism>
<feature type="compositionally biased region" description="Pro residues" evidence="1">
    <location>
        <begin position="390"/>
        <end position="403"/>
    </location>
</feature>
<dbReference type="PANTHER" id="PTHR34059:SF1">
    <property type="entry name" value="EXPRESSED PROTEIN"/>
    <property type="match status" value="1"/>
</dbReference>
<dbReference type="PANTHER" id="PTHR34059">
    <property type="entry name" value="EXPRESSED PROTEIN"/>
    <property type="match status" value="1"/>
</dbReference>
<protein>
    <submittedName>
        <fullName evidence="2">Actin cytoskeleton-regulatory complex protein SLA1</fullName>
    </submittedName>
</protein>
<evidence type="ECO:0000256" key="1">
    <source>
        <dbReference type="SAM" id="MobiDB-lite"/>
    </source>
</evidence>
<name>A0A1D1YTW8_9ARAE</name>
<dbReference type="EMBL" id="GDJX01009887">
    <property type="protein sequence ID" value="JAT58049.1"/>
    <property type="molecule type" value="Transcribed_RNA"/>
</dbReference>
<feature type="compositionally biased region" description="Basic and acidic residues" evidence="1">
    <location>
        <begin position="413"/>
        <end position="441"/>
    </location>
</feature>
<sequence>TFIFPSTFASSPSLPLILLYPPSPSPSLFCNHRGTKLQPTITTEATAISRGRPPGAPLPPSLMAELEGPITKSTHKLVAQLGSPRPLPIQHTTHRFPISFLTKAASLVALAALLAAIPSQAPEFVNHTLLTRGWELLPLLLVGIAVSYGLFSRRNADPASDKEAAPPPSSYVSQFLQVSSVFDDDGEVEDEARPVNDGDKIQMWNSQYYRLEPTVVVAQGGSVADSSAGRPLLLPIRSLRSPIPDHESPGGNGGQAANPVFGVGSCSFAKDRVRHGKAWEVGSPEEEGLADGAVLPSPIPWRSRSGRKEARDDTGNTTGSAQPCYHPLPSAAVTDMGTLRSPSFRSPSSGSNSSASSPRRLSPSPSPSLCPEMRAKAGEEPGRKKYYHKSPPPPPPPPPPPTGHKPTRPSSSTERKDAKRSFQDELKDFGGRSRGRDRSGDADQVGSRSTRFPVEGYSPGRSVRTVRPAKEAAQERAVAGRRPKLESDQLPAMTSRETPHPSPAYAYEEEAKQEVDGFEDGVVLEAEDWDSDDASDASEVGELPGSAEAAETDENEVDKKADEFIAKFREQIRLQRIESIRRSTGQRGLKNSKIGVLSSKFQ</sequence>
<dbReference type="Pfam" id="PF05553">
    <property type="entry name" value="DUF761"/>
    <property type="match status" value="1"/>
</dbReference>
<accession>A0A1D1YTW8</accession>
<dbReference type="InterPro" id="IPR008480">
    <property type="entry name" value="DUF761_pln"/>
</dbReference>
<reference evidence="2" key="1">
    <citation type="submission" date="2015-07" db="EMBL/GenBank/DDBJ databases">
        <title>Transcriptome Assembly of Anthurium amnicola.</title>
        <authorList>
            <person name="Suzuki J."/>
        </authorList>
    </citation>
    <scope>NUCLEOTIDE SEQUENCE</scope>
</reference>
<proteinExistence type="predicted"/>
<feature type="non-terminal residue" evidence="2">
    <location>
        <position position="1"/>
    </location>
</feature>